<dbReference type="EMBL" id="JAAIWN010000068">
    <property type="protein sequence ID" value="NEY83063.1"/>
    <property type="molecule type" value="Genomic_DNA"/>
</dbReference>
<sequence>MKFLASLLGFVALLTDKIATFNSCFWFAYEPTPPEKRQHLNVDKN</sequence>
<evidence type="ECO:0000313" key="2">
    <source>
        <dbReference type="EMBL" id="NEY83063.1"/>
    </source>
</evidence>
<dbReference type="InterPro" id="IPR009229">
    <property type="entry name" value="AgrD"/>
</dbReference>
<evidence type="ECO:0000313" key="1">
    <source>
        <dbReference type="EMBL" id="MBA4538703.1"/>
    </source>
</evidence>
<dbReference type="AlphaFoldDB" id="A0A6B3W524"/>
<reference evidence="2 3" key="1">
    <citation type="submission" date="2020-02" db="EMBL/GenBank/DDBJ databases">
        <title>Bacillus aquiflavi sp. nov., isolated from yellow water of strong flavor Chinese baijiu in Yibin region of China.</title>
        <authorList>
            <person name="Xie J."/>
        </authorList>
    </citation>
    <scope>NUCLEOTIDE SEQUENCE [LARGE SCALE GENOMIC DNA]</scope>
    <source>
        <strain evidence="2 3">3H-10</strain>
    </source>
</reference>
<reference evidence="1 4" key="2">
    <citation type="submission" date="2020-07" db="EMBL/GenBank/DDBJ databases">
        <authorList>
            <person name="Feng H."/>
        </authorList>
    </citation>
    <scope>NUCLEOTIDE SEQUENCE [LARGE SCALE GENOMIC DNA]</scope>
    <source>
        <strain evidence="4">s-12</strain>
        <strain evidence="1">S-12</strain>
    </source>
</reference>
<dbReference type="Proteomes" id="UP000570010">
    <property type="component" value="Unassembled WGS sequence"/>
</dbReference>
<name>A0A6B3W524_9BACI</name>
<organism evidence="2 3">
    <name type="scientific">Bacillus aquiflavi</name>
    <dbReference type="NCBI Taxonomy" id="2672567"/>
    <lineage>
        <taxon>Bacteria</taxon>
        <taxon>Bacillati</taxon>
        <taxon>Bacillota</taxon>
        <taxon>Bacilli</taxon>
        <taxon>Bacillales</taxon>
        <taxon>Bacillaceae</taxon>
        <taxon>Bacillus</taxon>
    </lineage>
</organism>
<evidence type="ECO:0000313" key="4">
    <source>
        <dbReference type="Proteomes" id="UP000570010"/>
    </source>
</evidence>
<comment type="caution">
    <text evidence="2">The sequence shown here is derived from an EMBL/GenBank/DDBJ whole genome shotgun (WGS) entry which is preliminary data.</text>
</comment>
<dbReference type="Proteomes" id="UP000472971">
    <property type="component" value="Unassembled WGS sequence"/>
</dbReference>
<dbReference type="RefSeq" id="WP_163243464.1">
    <property type="nucleotide sequence ID" value="NZ_CP082780.1"/>
</dbReference>
<dbReference type="EMBL" id="JACEIO010000066">
    <property type="protein sequence ID" value="MBA4538703.1"/>
    <property type="molecule type" value="Genomic_DNA"/>
</dbReference>
<evidence type="ECO:0000313" key="3">
    <source>
        <dbReference type="Proteomes" id="UP000472971"/>
    </source>
</evidence>
<protein>
    <submittedName>
        <fullName evidence="2">Cyclic lactone autoinducer peptide</fullName>
    </submittedName>
</protein>
<gene>
    <name evidence="2" type="ORF">G4D64_16555</name>
    <name evidence="1" type="ORF">H1Z61_16615</name>
</gene>
<dbReference type="NCBIfam" id="TIGR04223">
    <property type="entry name" value="quorum_AgrD"/>
    <property type="match status" value="1"/>
</dbReference>
<proteinExistence type="predicted"/>
<keyword evidence="3" id="KW-1185">Reference proteome</keyword>
<accession>A0A6B3W524</accession>